<comment type="catalytic activity">
    <reaction evidence="1">
        <text>guanosine(46) in tRNA + S-adenosyl-L-methionine = N(7)-methylguanosine(46) in tRNA + S-adenosyl-L-homocysteine</text>
        <dbReference type="Rhea" id="RHEA:42708"/>
        <dbReference type="Rhea" id="RHEA-COMP:10188"/>
        <dbReference type="Rhea" id="RHEA-COMP:10189"/>
        <dbReference type="ChEBI" id="CHEBI:57856"/>
        <dbReference type="ChEBI" id="CHEBI:59789"/>
        <dbReference type="ChEBI" id="CHEBI:74269"/>
        <dbReference type="ChEBI" id="CHEBI:74480"/>
        <dbReference type="EC" id="2.1.1.33"/>
    </reaction>
</comment>
<name>A0A7S1RIE9_ALECA</name>
<dbReference type="InterPro" id="IPR002885">
    <property type="entry name" value="PPR_rpt"/>
</dbReference>
<dbReference type="GO" id="GO:0003729">
    <property type="term" value="F:mRNA binding"/>
    <property type="evidence" value="ECO:0007669"/>
    <property type="project" value="TreeGrafter"/>
</dbReference>
<protein>
    <recommendedName>
        <fullName evidence="2">tRNA (guanine(46)-N(7))-methyltransferase</fullName>
        <ecNumber evidence="2">2.1.1.33</ecNumber>
    </recommendedName>
</protein>
<keyword evidence="6" id="KW-0819">tRNA processing</keyword>
<keyword evidence="4" id="KW-0808">Transferase</keyword>
<evidence type="ECO:0000256" key="4">
    <source>
        <dbReference type="ARBA" id="ARBA00022679"/>
    </source>
</evidence>
<dbReference type="GO" id="GO:0008176">
    <property type="term" value="F:tRNA (guanine(46)-N7)-methyltransferase activity"/>
    <property type="evidence" value="ECO:0007669"/>
    <property type="project" value="UniProtKB-EC"/>
</dbReference>
<dbReference type="SUPFAM" id="SSF53335">
    <property type="entry name" value="S-adenosyl-L-methionine-dependent methyltransferases"/>
    <property type="match status" value="1"/>
</dbReference>
<gene>
    <name evidence="9" type="ORF">ACAT0790_LOCUS44361</name>
</gene>
<evidence type="ECO:0000313" key="9">
    <source>
        <dbReference type="EMBL" id="CAD9167593.1"/>
    </source>
</evidence>
<evidence type="ECO:0000256" key="8">
    <source>
        <dbReference type="SAM" id="MobiDB-lite"/>
    </source>
</evidence>
<feature type="repeat" description="PPR" evidence="7">
    <location>
        <begin position="31"/>
        <end position="65"/>
    </location>
</feature>
<dbReference type="Pfam" id="PF02390">
    <property type="entry name" value="Methyltransf_4"/>
    <property type="match status" value="1"/>
</dbReference>
<keyword evidence="3" id="KW-0489">Methyltransferase</keyword>
<evidence type="ECO:0000256" key="1">
    <source>
        <dbReference type="ARBA" id="ARBA00000142"/>
    </source>
</evidence>
<feature type="compositionally biased region" description="Basic and acidic residues" evidence="8">
    <location>
        <begin position="143"/>
        <end position="170"/>
    </location>
</feature>
<dbReference type="EMBL" id="HBGE01073985">
    <property type="protein sequence ID" value="CAD9167593.1"/>
    <property type="molecule type" value="Transcribed_RNA"/>
</dbReference>
<proteinExistence type="predicted"/>
<dbReference type="AlphaFoldDB" id="A0A7S1RIE9"/>
<evidence type="ECO:0000256" key="7">
    <source>
        <dbReference type="PROSITE-ProRule" id="PRU00708"/>
    </source>
</evidence>
<evidence type="ECO:0000256" key="5">
    <source>
        <dbReference type="ARBA" id="ARBA00022691"/>
    </source>
</evidence>
<dbReference type="EC" id="2.1.1.33" evidence="2"/>
<reference evidence="9" key="1">
    <citation type="submission" date="2021-01" db="EMBL/GenBank/DDBJ databases">
        <authorList>
            <person name="Corre E."/>
            <person name="Pelletier E."/>
            <person name="Niang G."/>
            <person name="Scheremetjew M."/>
            <person name="Finn R."/>
            <person name="Kale V."/>
            <person name="Holt S."/>
            <person name="Cochrane G."/>
            <person name="Meng A."/>
            <person name="Brown T."/>
            <person name="Cohen L."/>
        </authorList>
    </citation>
    <scope>NUCLEOTIDE SEQUENCE</scope>
    <source>
        <strain evidence="9">OF101</strain>
    </source>
</reference>
<evidence type="ECO:0000256" key="6">
    <source>
        <dbReference type="ARBA" id="ARBA00022694"/>
    </source>
</evidence>
<dbReference type="PROSITE" id="PS51625">
    <property type="entry name" value="SAM_MT_TRMB"/>
    <property type="match status" value="1"/>
</dbReference>
<dbReference type="PANTHER" id="PTHR47938:SF35">
    <property type="entry name" value="PENTATRICOPEPTIDE REPEAT-CONTAINING PROTEIN 4, MITOCHONDRIAL-RELATED"/>
    <property type="match status" value="1"/>
</dbReference>
<dbReference type="Gene3D" id="1.25.40.10">
    <property type="entry name" value="Tetratricopeptide repeat domain"/>
    <property type="match status" value="1"/>
</dbReference>
<keyword evidence="5" id="KW-0949">S-adenosyl-L-methionine</keyword>
<dbReference type="PROSITE" id="PS51375">
    <property type="entry name" value="PPR"/>
    <property type="match status" value="1"/>
</dbReference>
<accession>A0A7S1RIE9</accession>
<dbReference type="InterPro" id="IPR003358">
    <property type="entry name" value="tRNA_(Gua-N-7)_MeTrfase_Trmb"/>
</dbReference>
<organism evidence="9">
    <name type="scientific">Alexandrium catenella</name>
    <name type="common">Red tide dinoflagellate</name>
    <name type="synonym">Gonyaulax catenella</name>
    <dbReference type="NCBI Taxonomy" id="2925"/>
    <lineage>
        <taxon>Eukaryota</taxon>
        <taxon>Sar</taxon>
        <taxon>Alveolata</taxon>
        <taxon>Dinophyceae</taxon>
        <taxon>Gonyaulacales</taxon>
        <taxon>Pyrocystaceae</taxon>
        <taxon>Alexandrium</taxon>
    </lineage>
</organism>
<feature type="region of interest" description="Disordered" evidence="8">
    <location>
        <begin position="142"/>
        <end position="180"/>
    </location>
</feature>
<dbReference type="Gene3D" id="3.40.50.150">
    <property type="entry name" value="Vaccinia Virus protein VP39"/>
    <property type="match status" value="1"/>
</dbReference>
<evidence type="ECO:0000256" key="3">
    <source>
        <dbReference type="ARBA" id="ARBA00022603"/>
    </source>
</evidence>
<evidence type="ECO:0000256" key="2">
    <source>
        <dbReference type="ARBA" id="ARBA00011977"/>
    </source>
</evidence>
<dbReference type="PANTHER" id="PTHR47938">
    <property type="entry name" value="RESPIRATORY COMPLEX I CHAPERONE (CIA84), PUTATIVE (AFU_ORTHOLOGUE AFUA_2G06020)-RELATED"/>
    <property type="match status" value="1"/>
</dbReference>
<sequence length="686" mass="73606">MNRRFAELAQVRDLKGTREVLGELERRGWANPHSYAAAVHGLCRCGDWREAEAALGRAEAKRLFRIGSGIASGVIARTSMLRGYCECARDLSKARKLLARMERDTTKVARPNTRTANTFLRGCLQLGAVADAKALLNRMESQWGKEEPRDQGEGGEDPQAKAEGEGEEKGATSGERVGSPDASSYEMVVSLLCQALCYDEAAVTAKRALKQLGASPGSAGMFVSIARAAALRGDTPAAKASLGRCHHLVQDEERMQGKGTYKSDTAGSGGKRATWKLHEDGQDGSARVRSLEVFLAHRRSEVRAELKEVEAFMEEGKEVDLSSLWRRTLAFEELGTGLTEAPVKGPSQMARKRKRQALQAAAAQEGIAGALCRRLSQAFGLPAKGAVTEAVKGVFKVALSHGKSGAAKAQLWKQRKARAKAKAKAEAAGAEPSAQGGKRLDLSCLFETPKKSKPRPVNIEVCSGGGEWLCAQALRDPSACWVACEVRFDRAARCFQRLALRGLAAPGSNAGLIVGDAHDALQSRLAPGSCAQLFVNHPEPPHQTDLEATRAAEKESAGGELPAAHLLTVPFLRDACGSVLQPGGTLTICTDSVDYGRFLLDSVASKAMAGVYEDALSGTPAAKVRRLAQEGGFGLRAEPPPAEVCGAEYKGEDGASYFQRLKFSERSSRGQTEEDRFFICLRRLKT</sequence>
<dbReference type="InterPro" id="IPR029063">
    <property type="entry name" value="SAM-dependent_MTases_sf"/>
</dbReference>
<dbReference type="Pfam" id="PF01535">
    <property type="entry name" value="PPR"/>
    <property type="match status" value="2"/>
</dbReference>
<dbReference type="InterPro" id="IPR011990">
    <property type="entry name" value="TPR-like_helical_dom_sf"/>
</dbReference>